<feature type="domain" description="Galactose-1-phosphate uridyl transferase N-terminal" evidence="17">
    <location>
        <begin position="12"/>
        <end position="188"/>
    </location>
</feature>
<evidence type="ECO:0000256" key="9">
    <source>
        <dbReference type="ARBA" id="ARBA00022833"/>
    </source>
</evidence>
<evidence type="ECO:0000256" key="2">
    <source>
        <dbReference type="ARBA" id="ARBA00004947"/>
    </source>
</evidence>
<feature type="binding site" evidence="14">
    <location>
        <position position="176"/>
    </location>
    <ligand>
        <name>Zn(2+)</name>
        <dbReference type="ChEBI" id="CHEBI:29105"/>
    </ligand>
</feature>
<dbReference type="GO" id="GO:0008270">
    <property type="term" value="F:zinc ion binding"/>
    <property type="evidence" value="ECO:0007669"/>
    <property type="project" value="InterPro"/>
</dbReference>
<reference evidence="19 20" key="1">
    <citation type="submission" date="2017-11" db="EMBL/GenBank/DDBJ databases">
        <title>Draft genome sequence of Mitsuaria sp. HWN-4.</title>
        <authorList>
            <person name="Gundlapally S.R."/>
        </authorList>
    </citation>
    <scope>NUCLEOTIDE SEQUENCE [LARGE SCALE GENOMIC DNA]</scope>
    <source>
        <strain evidence="19 20">HWN-4</strain>
    </source>
</reference>
<name>A0A2G9CDT8_9BURK</name>
<feature type="active site" description="Tele-UMP-histidine intermediate" evidence="13">
    <location>
        <position position="178"/>
    </location>
</feature>
<sequence>MLTPSDVTAAFDRNRHSHRRFNPLVGKWVLVSPQRSLRPWQGQTENPDLEVRASHDPGCYLCAGNTRINGEVNPPYTGTFVFDNDFPALMADVPAPDTGGAPVAAAGLFQAEPARGTSRVICFSPDHGRSLPELDEAALRDVVGCWAAQTRELGERWRWVQVFENKGAMMGCSNPHPHGQVWASDFVPDLPAREDRLQREWLAAQGEPMLLAVARAEADGERVVVQNDDWLALVPYWAEWPFETLLLPRFAVQRMDQLGASQQASLAAIVRALTIRYDNLFQCSFPYSMGWHGAPTGPQAEPAPHWQLHAHFHPPLLRSATVRKFMVGFEMLAEAQRDLTPEQAAARLREQPSTHYRQR</sequence>
<feature type="binding site" evidence="14">
    <location>
        <position position="59"/>
    </location>
    <ligand>
        <name>Zn(2+)</name>
        <dbReference type="ChEBI" id="CHEBI:29105"/>
    </ligand>
</feature>
<evidence type="ECO:0000256" key="1">
    <source>
        <dbReference type="ARBA" id="ARBA00001107"/>
    </source>
</evidence>
<feature type="binding site" evidence="14">
    <location>
        <position position="127"/>
    </location>
    <ligand>
        <name>Zn(2+)</name>
        <dbReference type="ChEBI" id="CHEBI:29105"/>
    </ligand>
</feature>
<dbReference type="FunFam" id="3.30.428.10:FF:000001">
    <property type="entry name" value="Galactose-1-phosphate uridylyltransferase"/>
    <property type="match status" value="1"/>
</dbReference>
<feature type="binding site" evidence="15">
    <location>
        <position position="311"/>
    </location>
    <ligand>
        <name>Fe cation</name>
        <dbReference type="ChEBI" id="CHEBI:24875"/>
    </ligand>
</feature>
<accession>A0A2G9CDT8</accession>
<dbReference type="FunFam" id="3.30.428.10:FF:000002">
    <property type="entry name" value="Galactose-1-phosphate uridylyltransferase"/>
    <property type="match status" value="1"/>
</dbReference>
<dbReference type="NCBIfam" id="NF008724">
    <property type="entry name" value="PRK11720.1"/>
    <property type="match status" value="1"/>
</dbReference>
<dbReference type="PIRSF" id="PIRSF000808">
    <property type="entry name" value="GalT"/>
    <property type="match status" value="1"/>
</dbReference>
<dbReference type="Proteomes" id="UP000231501">
    <property type="component" value="Unassembled WGS sequence"/>
</dbReference>
<dbReference type="InterPro" id="IPR036265">
    <property type="entry name" value="HIT-like_sf"/>
</dbReference>
<comment type="pathway">
    <text evidence="2 16">Carbohydrate metabolism; galactose metabolism.</text>
</comment>
<feature type="domain" description="Galactose-1-phosphate uridyl transferase C-terminal" evidence="18">
    <location>
        <begin position="195"/>
        <end position="358"/>
    </location>
</feature>
<dbReference type="NCBIfam" id="TIGR00209">
    <property type="entry name" value="galT_1"/>
    <property type="match status" value="1"/>
</dbReference>
<evidence type="ECO:0000256" key="16">
    <source>
        <dbReference type="RuleBase" id="RU000506"/>
    </source>
</evidence>
<organism evidence="19 20">
    <name type="scientific">Roseateles chitinivorans</name>
    <dbReference type="NCBI Taxonomy" id="2917965"/>
    <lineage>
        <taxon>Bacteria</taxon>
        <taxon>Pseudomonadati</taxon>
        <taxon>Pseudomonadota</taxon>
        <taxon>Betaproteobacteria</taxon>
        <taxon>Burkholderiales</taxon>
        <taxon>Sphaerotilaceae</taxon>
        <taxon>Roseateles</taxon>
    </lineage>
</organism>
<dbReference type="PANTHER" id="PTHR11943">
    <property type="entry name" value="GALACTOSE-1-PHOSPHATE URIDYLYLTRANSFERASE"/>
    <property type="match status" value="1"/>
</dbReference>
<keyword evidence="8 14" id="KW-0479">Metal-binding</keyword>
<comment type="catalytic activity">
    <reaction evidence="1 16">
        <text>alpha-D-galactose 1-phosphate + UDP-alpha-D-glucose = alpha-D-glucose 1-phosphate + UDP-alpha-D-galactose</text>
        <dbReference type="Rhea" id="RHEA:13989"/>
        <dbReference type="ChEBI" id="CHEBI:58336"/>
        <dbReference type="ChEBI" id="CHEBI:58601"/>
        <dbReference type="ChEBI" id="CHEBI:58885"/>
        <dbReference type="ChEBI" id="CHEBI:66914"/>
        <dbReference type="EC" id="2.7.7.12"/>
    </reaction>
</comment>
<dbReference type="Pfam" id="PF02744">
    <property type="entry name" value="GalP_UDP_tr_C"/>
    <property type="match status" value="1"/>
</dbReference>
<dbReference type="PANTHER" id="PTHR11943:SF1">
    <property type="entry name" value="GALACTOSE-1-PHOSPHATE URIDYLYLTRANSFERASE"/>
    <property type="match status" value="1"/>
</dbReference>
<evidence type="ECO:0000259" key="18">
    <source>
        <dbReference type="Pfam" id="PF02744"/>
    </source>
</evidence>
<dbReference type="Pfam" id="PF01087">
    <property type="entry name" value="GalP_UDP_transf"/>
    <property type="match status" value="1"/>
</dbReference>
<evidence type="ECO:0000313" key="19">
    <source>
        <dbReference type="EMBL" id="PIM54502.1"/>
    </source>
</evidence>
<dbReference type="EMBL" id="PEOG01000009">
    <property type="protein sequence ID" value="PIM54502.1"/>
    <property type="molecule type" value="Genomic_DNA"/>
</dbReference>
<evidence type="ECO:0000256" key="13">
    <source>
        <dbReference type="PIRSR" id="PIRSR000808-1"/>
    </source>
</evidence>
<dbReference type="EC" id="2.7.7.12" evidence="4 12"/>
<dbReference type="InterPro" id="IPR005850">
    <property type="entry name" value="GalP_Utransf_C"/>
</dbReference>
<keyword evidence="10 16" id="KW-0299">Galactose metabolism</keyword>
<comment type="caution">
    <text evidence="19">The sequence shown here is derived from an EMBL/GenBank/DDBJ whole genome shotgun (WGS) entry which is preliminary data.</text>
</comment>
<feature type="binding site" evidence="15">
    <location>
        <position position="292"/>
    </location>
    <ligand>
        <name>Fe cation</name>
        <dbReference type="ChEBI" id="CHEBI:24875"/>
    </ligand>
</feature>
<dbReference type="PROSITE" id="PS00117">
    <property type="entry name" value="GAL_P_UDP_TRANSF_I"/>
    <property type="match status" value="1"/>
</dbReference>
<feature type="binding site" evidence="15">
    <location>
        <position position="194"/>
    </location>
    <ligand>
        <name>Fe cation</name>
        <dbReference type="ChEBI" id="CHEBI:24875"/>
    </ligand>
</feature>
<evidence type="ECO:0000256" key="12">
    <source>
        <dbReference type="NCBIfam" id="TIGR00209"/>
    </source>
</evidence>
<evidence type="ECO:0000256" key="11">
    <source>
        <dbReference type="ARBA" id="ARBA00023277"/>
    </source>
</evidence>
<evidence type="ECO:0000256" key="8">
    <source>
        <dbReference type="ARBA" id="ARBA00022723"/>
    </source>
</evidence>
<dbReference type="RefSeq" id="WP_099860116.1">
    <property type="nucleotide sequence ID" value="NZ_PEOG01000009.1"/>
</dbReference>
<comment type="cofactor">
    <cofactor evidence="15">
        <name>Fe cation</name>
        <dbReference type="ChEBI" id="CHEBI:24875"/>
    </cofactor>
    <text evidence="15">Binds 1 Fe cation per subunit.</text>
</comment>
<keyword evidence="11 16" id="KW-0119">Carbohydrate metabolism</keyword>
<dbReference type="GO" id="GO:0008108">
    <property type="term" value="F:UDP-glucose:hexose-1-phosphate uridylyltransferase activity"/>
    <property type="evidence" value="ECO:0007669"/>
    <property type="project" value="UniProtKB-UniRule"/>
</dbReference>
<dbReference type="InterPro" id="IPR001937">
    <property type="entry name" value="GalP_UDPtransf1"/>
</dbReference>
<comment type="cofactor">
    <cofactor evidence="14">
        <name>Zn(2+)</name>
        <dbReference type="ChEBI" id="CHEBI:29105"/>
    </cofactor>
    <text evidence="14">Binds 1 zinc ion per subunit.</text>
</comment>
<dbReference type="InterPro" id="IPR005849">
    <property type="entry name" value="GalP_Utransf_N"/>
</dbReference>
<dbReference type="AlphaFoldDB" id="A0A2G9CDT8"/>
<evidence type="ECO:0000259" key="17">
    <source>
        <dbReference type="Pfam" id="PF01087"/>
    </source>
</evidence>
<keyword evidence="9 14" id="KW-0862">Zinc</keyword>
<evidence type="ECO:0000256" key="15">
    <source>
        <dbReference type="PIRSR" id="PIRSR000808-4"/>
    </source>
</evidence>
<dbReference type="SUPFAM" id="SSF54197">
    <property type="entry name" value="HIT-like"/>
    <property type="match status" value="2"/>
</dbReference>
<evidence type="ECO:0000313" key="20">
    <source>
        <dbReference type="Proteomes" id="UP000231501"/>
    </source>
</evidence>
<keyword evidence="7 16" id="KW-0548">Nucleotidyltransferase</keyword>
<protein>
    <recommendedName>
        <fullName evidence="5 12">Galactose-1-phosphate uridylyltransferase</fullName>
        <ecNumber evidence="4 12">2.7.7.12</ecNumber>
    </recommendedName>
</protein>
<keyword evidence="6 16" id="KW-0808">Transferase</keyword>
<dbReference type="UniPathway" id="UPA00214"/>
<evidence type="ECO:0000256" key="5">
    <source>
        <dbReference type="ARBA" id="ARBA00016340"/>
    </source>
</evidence>
<dbReference type="OrthoDB" id="9769064at2"/>
<evidence type="ECO:0000256" key="10">
    <source>
        <dbReference type="ARBA" id="ARBA00023144"/>
    </source>
</evidence>
<dbReference type="Gene3D" id="3.30.428.10">
    <property type="entry name" value="HIT-like"/>
    <property type="match status" value="2"/>
</dbReference>
<keyword evidence="15" id="KW-0408">Iron</keyword>
<evidence type="ECO:0000256" key="4">
    <source>
        <dbReference type="ARBA" id="ARBA00012384"/>
    </source>
</evidence>
<dbReference type="GO" id="GO:0033499">
    <property type="term" value="P:galactose catabolic process via UDP-galactose, Leloir pathway"/>
    <property type="evidence" value="ECO:0007669"/>
    <property type="project" value="TreeGrafter"/>
</dbReference>
<dbReference type="InterPro" id="IPR019779">
    <property type="entry name" value="GalP_UDPtransf1_His-AS"/>
</dbReference>
<feature type="binding site" evidence="15">
    <location>
        <position position="309"/>
    </location>
    <ligand>
        <name>Fe cation</name>
        <dbReference type="ChEBI" id="CHEBI:24875"/>
    </ligand>
</feature>
<evidence type="ECO:0000256" key="7">
    <source>
        <dbReference type="ARBA" id="ARBA00022695"/>
    </source>
</evidence>
<dbReference type="CDD" id="cd00608">
    <property type="entry name" value="GalT"/>
    <property type="match status" value="1"/>
</dbReference>
<proteinExistence type="inferred from homology"/>
<keyword evidence="20" id="KW-1185">Reference proteome</keyword>
<comment type="similarity">
    <text evidence="3 16">Belongs to the galactose-1-phosphate uridylyltransferase type 1 family.</text>
</comment>
<evidence type="ECO:0000256" key="3">
    <source>
        <dbReference type="ARBA" id="ARBA00010951"/>
    </source>
</evidence>
<feature type="binding site" evidence="14">
    <location>
        <position position="62"/>
    </location>
    <ligand>
        <name>Zn(2+)</name>
        <dbReference type="ChEBI" id="CHEBI:29105"/>
    </ligand>
</feature>
<gene>
    <name evidence="19" type="ORF">CS062_03715</name>
</gene>
<evidence type="ECO:0000256" key="14">
    <source>
        <dbReference type="PIRSR" id="PIRSR000808-3"/>
    </source>
</evidence>
<evidence type="ECO:0000256" key="6">
    <source>
        <dbReference type="ARBA" id="ARBA00022679"/>
    </source>
</evidence>
<dbReference type="GO" id="GO:0005737">
    <property type="term" value="C:cytoplasm"/>
    <property type="evidence" value="ECO:0007669"/>
    <property type="project" value="TreeGrafter"/>
</dbReference>